<accession>A0A9P3B6N6</accession>
<keyword evidence="2" id="KW-1185">Reference proteome</keyword>
<dbReference type="EMBL" id="BHVY01000003">
    <property type="protein sequence ID" value="GIJ84980.1"/>
    <property type="molecule type" value="Genomic_DNA"/>
</dbReference>
<dbReference type="RefSeq" id="XP_043155727.1">
    <property type="nucleotide sequence ID" value="XM_043299792.1"/>
</dbReference>
<gene>
    <name evidence="1" type="ORF">Asppvi_003835</name>
</gene>
<reference evidence="1 2" key="1">
    <citation type="submission" date="2018-10" db="EMBL/GenBank/DDBJ databases">
        <title>Pan-genome distribution and transcriptional activeness of fungal secondary metabolism genes in Aspergillus section Fumigati.</title>
        <authorList>
            <person name="Takahashi H."/>
            <person name="Umemura M."/>
            <person name="Ninomiya A."/>
            <person name="Kusuya Y."/>
            <person name="Urayama S."/>
            <person name="Shimizu M."/>
            <person name="Watanabe A."/>
            <person name="Kamei K."/>
            <person name="Yaguchi T."/>
            <person name="Hagiwara D."/>
        </authorList>
    </citation>
    <scope>NUCLEOTIDE SEQUENCE [LARGE SCALE GENOMIC DNA]</scope>
    <source>
        <strain evidence="1 2">IFM 55266</strain>
    </source>
</reference>
<dbReference type="OrthoDB" id="4493967at2759"/>
<proteinExistence type="predicted"/>
<organism evidence="1 2">
    <name type="scientific">Aspergillus pseudoviridinutans</name>
    <dbReference type="NCBI Taxonomy" id="1517512"/>
    <lineage>
        <taxon>Eukaryota</taxon>
        <taxon>Fungi</taxon>
        <taxon>Dikarya</taxon>
        <taxon>Ascomycota</taxon>
        <taxon>Pezizomycotina</taxon>
        <taxon>Eurotiomycetes</taxon>
        <taxon>Eurotiomycetidae</taxon>
        <taxon>Eurotiales</taxon>
        <taxon>Aspergillaceae</taxon>
        <taxon>Aspergillus</taxon>
        <taxon>Aspergillus subgen. Fumigati</taxon>
    </lineage>
</organism>
<dbReference type="AlphaFoldDB" id="A0A9P3B6N6"/>
<dbReference type="Proteomes" id="UP001043456">
    <property type="component" value="Unassembled WGS sequence"/>
</dbReference>
<evidence type="ECO:0000313" key="2">
    <source>
        <dbReference type="Proteomes" id="UP001043456"/>
    </source>
</evidence>
<evidence type="ECO:0000313" key="1">
    <source>
        <dbReference type="EMBL" id="GIJ84980.1"/>
    </source>
</evidence>
<dbReference type="GeneID" id="67002447"/>
<comment type="caution">
    <text evidence="1">The sequence shown here is derived from an EMBL/GenBank/DDBJ whole genome shotgun (WGS) entry which is preliminary data.</text>
</comment>
<protein>
    <submittedName>
        <fullName evidence="1">Uncharacterized protein</fullName>
    </submittedName>
</protein>
<sequence>MDIDYDFPQPPRADGYIPAYGFYMLYSGSGSYRLGPWPTNPPKGTITSTVTPASRTRDSVHVTKTCDGQRYPQACTNIRSAATWYGLRTLPCPDQIVRYNPGREGPDKWSSSHHDGWKSWITSSVWAPYAGMMKDSDCEADEWPPFNIWGSRNKGSAGIIIRYLPGGQNGGLNIPQPYLDCYFESCANQPLGVANAAGSKIRVEQDSNDCWPRTLAPDAEPGFALLADDGYYFRNGIPFNFPFRYTTTPAASVTAGKTKPVKRSVERALEVLMFDDETARYVIDDGNSTRPANSSEVAEHLGIEECEDPECTKEKEHLRRHAAKHRRRLNYIREHRKEMQSMIVAGINSPMDFETAGIPVSEVLTHHAKPTLYATTSIATAMPMRPGISVQTLVPQETGL</sequence>
<name>A0A9P3B6N6_9EURO</name>